<evidence type="ECO:0000313" key="2">
    <source>
        <dbReference type="EMBL" id="XAO46448.1"/>
    </source>
</evidence>
<dbReference type="AlphaFoldDB" id="A0AAU6WH63"/>
<dbReference type="KEGG" id="gey:QMQ05_02580"/>
<feature type="transmembrane region" description="Helical" evidence="1">
    <location>
        <begin position="125"/>
        <end position="145"/>
    </location>
</feature>
<feature type="transmembrane region" description="Helical" evidence="1">
    <location>
        <begin position="35"/>
        <end position="52"/>
    </location>
</feature>
<protein>
    <recommendedName>
        <fullName evidence="4">Phosphatidate cytidylyltransferase</fullName>
    </recommendedName>
</protein>
<dbReference type="EMBL" id="CP125942">
    <property type="protein sequence ID" value="XAO46448.1"/>
    <property type="molecule type" value="Genomic_DNA"/>
</dbReference>
<keyword evidence="1" id="KW-0472">Membrane</keyword>
<feature type="transmembrane region" description="Helical" evidence="1">
    <location>
        <begin position="96"/>
        <end position="113"/>
    </location>
</feature>
<keyword evidence="1" id="KW-1133">Transmembrane helix</keyword>
<sequence>MLKNLRRTDVVALPSMPLFLAAFGIAASMSTTATWGVLGLGLLGICVAWMFVKIFSLSKNVENSEPAILTKQHGLWCALAGPLAIIAGYYIFSASISLIAIVPIASMFWGVFISRQRDGSSALKASYACAFIAVLVLIVGSAGALESFNLLVQGSVVSLVAIAVVVVFFVLVRKIFVDHR</sequence>
<dbReference type="Proteomes" id="UP001486888">
    <property type="component" value="Chromosome"/>
</dbReference>
<feature type="transmembrane region" description="Helical" evidence="1">
    <location>
        <begin position="12"/>
        <end position="29"/>
    </location>
</feature>
<organism evidence="2 3">
    <name type="scientific">Glutamicibacter ectropisis</name>
    <dbReference type="NCBI Taxonomy" id="3046593"/>
    <lineage>
        <taxon>Bacteria</taxon>
        <taxon>Bacillati</taxon>
        <taxon>Actinomycetota</taxon>
        <taxon>Actinomycetes</taxon>
        <taxon>Micrococcales</taxon>
        <taxon>Micrococcaceae</taxon>
        <taxon>Glutamicibacter</taxon>
    </lineage>
</organism>
<feature type="transmembrane region" description="Helical" evidence="1">
    <location>
        <begin position="151"/>
        <end position="172"/>
    </location>
</feature>
<keyword evidence="1" id="KW-0812">Transmembrane</keyword>
<feature type="transmembrane region" description="Helical" evidence="1">
    <location>
        <begin position="73"/>
        <end position="90"/>
    </location>
</feature>
<gene>
    <name evidence="2" type="ORF">QMQ05_02580</name>
</gene>
<dbReference type="RefSeq" id="WP_345472768.1">
    <property type="nucleotide sequence ID" value="NZ_CP125942.1"/>
</dbReference>
<reference evidence="2 3" key="1">
    <citation type="submission" date="2023-05" db="EMBL/GenBank/DDBJ databases">
        <title>Glutamicibacter sp. B1, complete genome.</title>
        <authorList>
            <person name="Long Y.H."/>
            <person name="Fang T."/>
            <person name="Li X.Y."/>
        </authorList>
    </citation>
    <scope>NUCLEOTIDE SEQUENCE [LARGE SCALE GENOMIC DNA]</scope>
    <source>
        <strain evidence="2 3">B1</strain>
    </source>
</reference>
<keyword evidence="3" id="KW-1185">Reference proteome</keyword>
<proteinExistence type="predicted"/>
<evidence type="ECO:0000256" key="1">
    <source>
        <dbReference type="SAM" id="Phobius"/>
    </source>
</evidence>
<accession>A0AAU6WH63</accession>
<evidence type="ECO:0000313" key="3">
    <source>
        <dbReference type="Proteomes" id="UP001486888"/>
    </source>
</evidence>
<name>A0AAU6WH63_9MICC</name>
<evidence type="ECO:0008006" key="4">
    <source>
        <dbReference type="Google" id="ProtNLM"/>
    </source>
</evidence>